<proteinExistence type="predicted"/>
<evidence type="ECO:0000313" key="1">
    <source>
        <dbReference type="EMBL" id="BCX80854.1"/>
    </source>
</evidence>
<keyword evidence="2" id="KW-1185">Reference proteome</keyword>
<gene>
    <name evidence="1" type="ORF">MIT9_P0432</name>
</gene>
<name>A0AAU9C8S3_9GAMM</name>
<dbReference type="Proteomes" id="UP001321825">
    <property type="component" value="Chromosome"/>
</dbReference>
<dbReference type="RefSeq" id="WP_317705804.1">
    <property type="nucleotide sequence ID" value="NZ_AP024714.1"/>
</dbReference>
<protein>
    <recommendedName>
        <fullName evidence="3">Lipoprotein</fullName>
    </recommendedName>
</protein>
<dbReference type="AlphaFoldDB" id="A0AAU9C8S3"/>
<dbReference type="EMBL" id="AP024714">
    <property type="protein sequence ID" value="BCX80854.1"/>
    <property type="molecule type" value="Genomic_DNA"/>
</dbReference>
<sequence>MRKFGLWLWLLLMLTGLSGCPKAFKGNEANLPAGVAIGDHFYTQYSFQYEKNRHRTTNYRRGLLVPINTEVELVSWGRKGFQIRVLPSGPVIEIENVQKHTGDTVEHAFHKMLARRPVNLHRFTPKERKLIKAGKVAVGMRKQAVIAAIGYPPVTATPTLDLDEWRYWSSRFDTFIVRFRNGKVVAIIN</sequence>
<organism evidence="1 2">
    <name type="scientific">Methylomarinovum caldicuralii</name>
    <dbReference type="NCBI Taxonomy" id="438856"/>
    <lineage>
        <taxon>Bacteria</taxon>
        <taxon>Pseudomonadati</taxon>
        <taxon>Pseudomonadota</taxon>
        <taxon>Gammaproteobacteria</taxon>
        <taxon>Methylococcales</taxon>
        <taxon>Methylothermaceae</taxon>
        <taxon>Methylomarinovum</taxon>
    </lineage>
</organism>
<evidence type="ECO:0008006" key="3">
    <source>
        <dbReference type="Google" id="ProtNLM"/>
    </source>
</evidence>
<dbReference type="PROSITE" id="PS51257">
    <property type="entry name" value="PROKAR_LIPOPROTEIN"/>
    <property type="match status" value="1"/>
</dbReference>
<accession>A0AAU9C8S3</accession>
<evidence type="ECO:0000313" key="2">
    <source>
        <dbReference type="Proteomes" id="UP001321825"/>
    </source>
</evidence>
<dbReference type="KEGG" id="mcau:MIT9_P0432"/>
<reference evidence="2" key="1">
    <citation type="journal article" date="2024" name="Int. J. Syst. Evol. Microbiol.">
        <title>Methylomarinovum tepidoasis sp. nov., a moderately thermophilic methanotroph of the family Methylothermaceae isolated from a deep-sea hydrothermal field.</title>
        <authorList>
            <person name="Hirayama H."/>
            <person name="Takaki Y."/>
            <person name="Abe M."/>
            <person name="Miyazaki M."/>
            <person name="Uematsu K."/>
            <person name="Matsui Y."/>
            <person name="Takai K."/>
        </authorList>
    </citation>
    <scope>NUCLEOTIDE SEQUENCE [LARGE SCALE GENOMIC DNA]</scope>
    <source>
        <strain evidence="2">IT-9</strain>
    </source>
</reference>